<dbReference type="SUPFAM" id="SSF56752">
    <property type="entry name" value="D-aminoacid aminotransferase-like PLP-dependent enzymes"/>
    <property type="match status" value="1"/>
</dbReference>
<evidence type="ECO:0000256" key="14">
    <source>
        <dbReference type="PIRSR" id="PIRSR006468-1"/>
    </source>
</evidence>
<gene>
    <name evidence="19" type="ORF">H9736_04120</name>
</gene>
<evidence type="ECO:0000256" key="3">
    <source>
        <dbReference type="ARBA" id="ARBA00004931"/>
    </source>
</evidence>
<dbReference type="PROSITE" id="PS00770">
    <property type="entry name" value="AA_TRANSFER_CLASS_4"/>
    <property type="match status" value="1"/>
</dbReference>
<dbReference type="InterPro" id="IPR033939">
    <property type="entry name" value="BCAT_family"/>
</dbReference>
<dbReference type="NCBIfam" id="TIGR01123">
    <property type="entry name" value="ilvE_II"/>
    <property type="match status" value="1"/>
</dbReference>
<evidence type="ECO:0000256" key="8">
    <source>
        <dbReference type="ARBA" id="ARBA00022679"/>
    </source>
</evidence>
<dbReference type="InterPro" id="IPR001544">
    <property type="entry name" value="Aminotrans_IV"/>
</dbReference>
<dbReference type="InterPro" id="IPR043132">
    <property type="entry name" value="BCAT-like_C"/>
</dbReference>
<evidence type="ECO:0000256" key="18">
    <source>
        <dbReference type="RuleBase" id="RU004519"/>
    </source>
</evidence>
<evidence type="ECO:0000256" key="1">
    <source>
        <dbReference type="ARBA" id="ARBA00001933"/>
    </source>
</evidence>
<comment type="catalytic activity">
    <reaction evidence="13 17">
        <text>L-leucine + 2-oxoglutarate = 4-methyl-2-oxopentanoate + L-glutamate</text>
        <dbReference type="Rhea" id="RHEA:18321"/>
        <dbReference type="ChEBI" id="CHEBI:16810"/>
        <dbReference type="ChEBI" id="CHEBI:17865"/>
        <dbReference type="ChEBI" id="CHEBI:29985"/>
        <dbReference type="ChEBI" id="CHEBI:57427"/>
        <dbReference type="EC" id="2.6.1.42"/>
    </reaction>
</comment>
<sequence length="355" mass="39618">MEIKVTLTDHPKAKPDQNKLGFGRHFTDHMFLMDYTAGKGWHDPRIVPYGPITMDPCCACLHYAQEVFEGLKAYRTADGQVQLFRPQENFKRLNTSCDRLVIPHLDEEFCLEALKKLIEIEKDWVPSVPGASLYIRPFIIARQEVLGVHPSVSYLYCVILSPSGDYYANGLAPVKIYVETNYVRAASFGGMGAYKTGGNYAASLIAQEEAERQGYDQALWLDGVERKYVEEVGSMNVFFKIDGEIITPNLDGSILPGITRKSAIQLLADWGMKVTERKLSIQELEQAAREGKLDEAWGTGTAAVISPIGELKCGDTVTIINDNKIGPVSQRLFDTLTGIQWGRLPDPHNWIVPCC</sequence>
<evidence type="ECO:0000256" key="17">
    <source>
        <dbReference type="RuleBase" id="RU004517"/>
    </source>
</evidence>
<dbReference type="Pfam" id="PF01063">
    <property type="entry name" value="Aminotran_4"/>
    <property type="match status" value="1"/>
</dbReference>
<evidence type="ECO:0000256" key="11">
    <source>
        <dbReference type="ARBA" id="ARBA00048212"/>
    </source>
</evidence>
<evidence type="ECO:0000256" key="2">
    <source>
        <dbReference type="ARBA" id="ARBA00004824"/>
    </source>
</evidence>
<evidence type="ECO:0000313" key="19">
    <source>
        <dbReference type="EMBL" id="HIX65415.1"/>
    </source>
</evidence>
<reference evidence="19" key="1">
    <citation type="journal article" date="2021" name="PeerJ">
        <title>Extensive microbial diversity within the chicken gut microbiome revealed by metagenomics and culture.</title>
        <authorList>
            <person name="Gilroy R."/>
            <person name="Ravi A."/>
            <person name="Getino M."/>
            <person name="Pursley I."/>
            <person name="Horton D.L."/>
            <person name="Alikhan N.F."/>
            <person name="Baker D."/>
            <person name="Gharbi K."/>
            <person name="Hall N."/>
            <person name="Watson M."/>
            <person name="Adriaenssens E.M."/>
            <person name="Foster-Nyarko E."/>
            <person name="Jarju S."/>
            <person name="Secka A."/>
            <person name="Antonio M."/>
            <person name="Oren A."/>
            <person name="Chaudhuri R.R."/>
            <person name="La Ragione R."/>
            <person name="Hildebrand F."/>
            <person name="Pallen M.J."/>
        </authorList>
    </citation>
    <scope>NUCLEOTIDE SEQUENCE</scope>
    <source>
        <strain evidence="19">CHK188-5543</strain>
    </source>
</reference>
<dbReference type="InterPro" id="IPR005786">
    <property type="entry name" value="B_amino_transII"/>
</dbReference>
<protein>
    <recommendedName>
        <fullName evidence="17">Branched-chain-amino-acid aminotransferase</fullName>
        <ecNumber evidence="17">2.6.1.42</ecNumber>
    </recommendedName>
</protein>
<evidence type="ECO:0000256" key="12">
    <source>
        <dbReference type="ARBA" id="ARBA00048798"/>
    </source>
</evidence>
<dbReference type="Gene3D" id="3.20.10.10">
    <property type="entry name" value="D-amino Acid Aminotransferase, subunit A, domain 2"/>
    <property type="match status" value="1"/>
</dbReference>
<keyword evidence="9 16" id="KW-0663">Pyridoxal phosphate</keyword>
<evidence type="ECO:0000256" key="9">
    <source>
        <dbReference type="ARBA" id="ARBA00022898"/>
    </source>
</evidence>
<evidence type="ECO:0000256" key="5">
    <source>
        <dbReference type="ARBA" id="ARBA00009320"/>
    </source>
</evidence>
<dbReference type="Gene3D" id="3.30.470.10">
    <property type="match status" value="1"/>
</dbReference>
<dbReference type="InterPro" id="IPR043131">
    <property type="entry name" value="BCAT-like_N"/>
</dbReference>
<evidence type="ECO:0000256" key="13">
    <source>
        <dbReference type="ARBA" id="ARBA00049229"/>
    </source>
</evidence>
<keyword evidence="7 17" id="KW-0028">Amino-acid biosynthesis</keyword>
<dbReference type="PANTHER" id="PTHR11825">
    <property type="entry name" value="SUBGROUP IIII AMINOTRANSFERASE"/>
    <property type="match status" value="1"/>
</dbReference>
<comment type="pathway">
    <text evidence="4 18">Amino-acid biosynthesis; L-leucine biosynthesis; L-leucine from 3-methyl-2-oxobutanoate: step 4/4.</text>
</comment>
<evidence type="ECO:0000256" key="10">
    <source>
        <dbReference type="ARBA" id="ARBA00023304"/>
    </source>
</evidence>
<dbReference type="GO" id="GO:0009082">
    <property type="term" value="P:branched-chain amino acid biosynthetic process"/>
    <property type="evidence" value="ECO:0007669"/>
    <property type="project" value="UniProtKB-KW"/>
</dbReference>
<feature type="modified residue" description="N6-(pyridoxal phosphate)lysine" evidence="14">
    <location>
        <position position="195"/>
    </location>
</feature>
<proteinExistence type="inferred from homology"/>
<name>A0A9D1WRD2_9FIRM</name>
<dbReference type="EMBL" id="DXES01000087">
    <property type="protein sequence ID" value="HIX65415.1"/>
    <property type="molecule type" value="Genomic_DNA"/>
</dbReference>
<dbReference type="GO" id="GO:0004084">
    <property type="term" value="F:branched-chain-amino-acid transaminase activity"/>
    <property type="evidence" value="ECO:0007669"/>
    <property type="project" value="UniProtKB-EC"/>
</dbReference>
<dbReference type="EC" id="2.6.1.42" evidence="17"/>
<reference evidence="19" key="2">
    <citation type="submission" date="2021-04" db="EMBL/GenBank/DDBJ databases">
        <authorList>
            <person name="Gilroy R."/>
        </authorList>
    </citation>
    <scope>NUCLEOTIDE SEQUENCE</scope>
    <source>
        <strain evidence="19">CHK188-5543</strain>
    </source>
</reference>
<comment type="caution">
    <text evidence="19">The sequence shown here is derived from an EMBL/GenBank/DDBJ whole genome shotgun (WGS) entry which is preliminary data.</text>
</comment>
<dbReference type="Proteomes" id="UP000886800">
    <property type="component" value="Unassembled WGS sequence"/>
</dbReference>
<dbReference type="NCBIfam" id="NF009897">
    <property type="entry name" value="PRK13357.1"/>
    <property type="match status" value="1"/>
</dbReference>
<evidence type="ECO:0000313" key="20">
    <source>
        <dbReference type="Proteomes" id="UP000886800"/>
    </source>
</evidence>
<keyword evidence="6 17" id="KW-0032">Aminotransferase</keyword>
<comment type="pathway">
    <text evidence="2 18">Amino-acid biosynthesis; L-isoleucine biosynthesis; L-isoleucine from 2-oxobutanoate: step 4/4.</text>
</comment>
<accession>A0A9D1WRD2</accession>
<dbReference type="PIRSF" id="PIRSF006468">
    <property type="entry name" value="BCAT1"/>
    <property type="match status" value="1"/>
</dbReference>
<evidence type="ECO:0000256" key="4">
    <source>
        <dbReference type="ARBA" id="ARBA00005072"/>
    </source>
</evidence>
<evidence type="ECO:0000256" key="16">
    <source>
        <dbReference type="RuleBase" id="RU004516"/>
    </source>
</evidence>
<dbReference type="PANTHER" id="PTHR11825:SF44">
    <property type="entry name" value="BRANCHED-CHAIN-AMINO-ACID AMINOTRANSFERASE"/>
    <property type="match status" value="1"/>
</dbReference>
<evidence type="ECO:0000256" key="15">
    <source>
        <dbReference type="RuleBase" id="RU004106"/>
    </source>
</evidence>
<comment type="catalytic activity">
    <reaction evidence="12 17">
        <text>L-isoleucine + 2-oxoglutarate = (S)-3-methyl-2-oxopentanoate + L-glutamate</text>
        <dbReference type="Rhea" id="RHEA:24801"/>
        <dbReference type="ChEBI" id="CHEBI:16810"/>
        <dbReference type="ChEBI" id="CHEBI:29985"/>
        <dbReference type="ChEBI" id="CHEBI:35146"/>
        <dbReference type="ChEBI" id="CHEBI:58045"/>
        <dbReference type="EC" id="2.6.1.42"/>
    </reaction>
</comment>
<dbReference type="InterPro" id="IPR036038">
    <property type="entry name" value="Aminotransferase-like"/>
</dbReference>
<evidence type="ECO:0000256" key="6">
    <source>
        <dbReference type="ARBA" id="ARBA00022576"/>
    </source>
</evidence>
<comment type="pathway">
    <text evidence="3 18">Amino-acid biosynthesis; L-valine biosynthesis; L-valine from pyruvate: step 4/4.</text>
</comment>
<comment type="similarity">
    <text evidence="5 15">Belongs to the class-IV pyridoxal-phosphate-dependent aminotransferase family.</text>
</comment>
<organism evidence="19 20">
    <name type="scientific">Candidatus Anaerotruncus excrementipullorum</name>
    <dbReference type="NCBI Taxonomy" id="2838465"/>
    <lineage>
        <taxon>Bacteria</taxon>
        <taxon>Bacillati</taxon>
        <taxon>Bacillota</taxon>
        <taxon>Clostridia</taxon>
        <taxon>Eubacteriales</taxon>
        <taxon>Oscillospiraceae</taxon>
        <taxon>Anaerotruncus</taxon>
    </lineage>
</organism>
<comment type="catalytic activity">
    <reaction evidence="11 17">
        <text>L-valine + 2-oxoglutarate = 3-methyl-2-oxobutanoate + L-glutamate</text>
        <dbReference type="Rhea" id="RHEA:24813"/>
        <dbReference type="ChEBI" id="CHEBI:11851"/>
        <dbReference type="ChEBI" id="CHEBI:16810"/>
        <dbReference type="ChEBI" id="CHEBI:29985"/>
        <dbReference type="ChEBI" id="CHEBI:57762"/>
        <dbReference type="EC" id="2.6.1.42"/>
    </reaction>
</comment>
<dbReference type="CDD" id="cd01557">
    <property type="entry name" value="BCAT_beta_family"/>
    <property type="match status" value="1"/>
</dbReference>
<keyword evidence="8 17" id="KW-0808">Transferase</keyword>
<keyword evidence="10 17" id="KW-0100">Branched-chain amino acid biosynthesis</keyword>
<comment type="cofactor">
    <cofactor evidence="1 16">
        <name>pyridoxal 5'-phosphate</name>
        <dbReference type="ChEBI" id="CHEBI:597326"/>
    </cofactor>
</comment>
<dbReference type="InterPro" id="IPR018300">
    <property type="entry name" value="Aminotrans_IV_CS"/>
</dbReference>
<dbReference type="AlphaFoldDB" id="A0A9D1WRD2"/>
<dbReference type="GO" id="GO:0008652">
    <property type="term" value="P:amino acid biosynthetic process"/>
    <property type="evidence" value="ECO:0007669"/>
    <property type="project" value="UniProtKB-KW"/>
</dbReference>
<evidence type="ECO:0000256" key="7">
    <source>
        <dbReference type="ARBA" id="ARBA00022605"/>
    </source>
</evidence>